<dbReference type="InterPro" id="IPR003593">
    <property type="entry name" value="AAA+_ATPase"/>
</dbReference>
<protein>
    <submittedName>
        <fullName evidence="6">ABC transporter ATP-binding protein</fullName>
    </submittedName>
</protein>
<dbReference type="PROSITE" id="PS50893">
    <property type="entry name" value="ABC_TRANSPORTER_2"/>
    <property type="match status" value="1"/>
</dbReference>
<dbReference type="PANTHER" id="PTHR42711:SF16">
    <property type="entry name" value="ABC TRANSPORTER ATP-BINDING PROTEIN"/>
    <property type="match status" value="1"/>
</dbReference>
<evidence type="ECO:0000313" key="7">
    <source>
        <dbReference type="Proteomes" id="UP000824214"/>
    </source>
</evidence>
<sequence>MDAVVAYDLTKEYEGQAALSGLNLQVPQGEAFACVGERGCGKTTLVRLLSGLCRPTSGECTVLGLSPSHEPQRLHSVAGTVLDSAHLYTGMTLYENLHFFAGLHGLDDNDALERSSFLLHKLDIWEGRDLPLEKLSTGVVRRASLARALMHSPKVLLVDDSAGGLDQETAQATRELLTYVAAEEGVTLFLCSSNMHFAQRLCRNFAILRQGVLLARGDLESLRTGAGVGYRACLRLGEGSPAPAGFHWNDGFWEREIESQEDMPKIISRAVGAGARLYEARLDRPTLKEIYAAWLEGGRRKVKESHGTADETPTDGSFWQPGEDEPAAHPGEEPPEPAPGQGAPEEGAGEEV</sequence>
<evidence type="ECO:0000256" key="4">
    <source>
        <dbReference type="SAM" id="MobiDB-lite"/>
    </source>
</evidence>
<dbReference type="PANTHER" id="PTHR42711">
    <property type="entry name" value="ABC TRANSPORTER ATP-BINDING PROTEIN"/>
    <property type="match status" value="1"/>
</dbReference>
<comment type="caution">
    <text evidence="6">The sequence shown here is derived from an EMBL/GenBank/DDBJ whole genome shotgun (WGS) entry which is preliminary data.</text>
</comment>
<proteinExistence type="predicted"/>
<dbReference type="InterPro" id="IPR003439">
    <property type="entry name" value="ABC_transporter-like_ATP-bd"/>
</dbReference>
<dbReference type="AlphaFoldDB" id="A0A9D2LWV2"/>
<dbReference type="SMART" id="SM00382">
    <property type="entry name" value="AAA"/>
    <property type="match status" value="1"/>
</dbReference>
<dbReference type="Gene3D" id="3.40.50.300">
    <property type="entry name" value="P-loop containing nucleotide triphosphate hydrolases"/>
    <property type="match status" value="1"/>
</dbReference>
<evidence type="ECO:0000256" key="1">
    <source>
        <dbReference type="ARBA" id="ARBA00022448"/>
    </source>
</evidence>
<organism evidence="6 7">
    <name type="scientific">Candidatus Acutalibacter ornithocaccae</name>
    <dbReference type="NCBI Taxonomy" id="2838416"/>
    <lineage>
        <taxon>Bacteria</taxon>
        <taxon>Bacillati</taxon>
        <taxon>Bacillota</taxon>
        <taxon>Clostridia</taxon>
        <taxon>Eubacteriales</taxon>
        <taxon>Acutalibacteraceae</taxon>
        <taxon>Acutalibacter</taxon>
    </lineage>
</organism>
<dbReference type="InterPro" id="IPR050763">
    <property type="entry name" value="ABC_transporter_ATP-binding"/>
</dbReference>
<dbReference type="EMBL" id="DWXZ01000076">
    <property type="protein sequence ID" value="HJB37215.1"/>
    <property type="molecule type" value="Genomic_DNA"/>
</dbReference>
<gene>
    <name evidence="6" type="ORF">H9942_04005</name>
</gene>
<reference evidence="6" key="1">
    <citation type="journal article" date="2021" name="PeerJ">
        <title>Extensive microbial diversity within the chicken gut microbiome revealed by metagenomics and culture.</title>
        <authorList>
            <person name="Gilroy R."/>
            <person name="Ravi A."/>
            <person name="Getino M."/>
            <person name="Pursley I."/>
            <person name="Horton D.L."/>
            <person name="Alikhan N.F."/>
            <person name="Baker D."/>
            <person name="Gharbi K."/>
            <person name="Hall N."/>
            <person name="Watson M."/>
            <person name="Adriaenssens E.M."/>
            <person name="Foster-Nyarko E."/>
            <person name="Jarju S."/>
            <person name="Secka A."/>
            <person name="Antonio M."/>
            <person name="Oren A."/>
            <person name="Chaudhuri R.R."/>
            <person name="La Ragione R."/>
            <person name="Hildebrand F."/>
            <person name="Pallen M.J."/>
        </authorList>
    </citation>
    <scope>NUCLEOTIDE SEQUENCE</scope>
    <source>
        <strain evidence="6">ChiBcolR8-3208</strain>
    </source>
</reference>
<evidence type="ECO:0000256" key="2">
    <source>
        <dbReference type="ARBA" id="ARBA00022741"/>
    </source>
</evidence>
<dbReference type="InterPro" id="IPR027417">
    <property type="entry name" value="P-loop_NTPase"/>
</dbReference>
<keyword evidence="3 6" id="KW-0067">ATP-binding</keyword>
<accession>A0A9D2LWV2</accession>
<evidence type="ECO:0000256" key="3">
    <source>
        <dbReference type="ARBA" id="ARBA00022840"/>
    </source>
</evidence>
<dbReference type="Pfam" id="PF00005">
    <property type="entry name" value="ABC_tran"/>
    <property type="match status" value="1"/>
</dbReference>
<dbReference type="GO" id="GO:0005524">
    <property type="term" value="F:ATP binding"/>
    <property type="evidence" value="ECO:0007669"/>
    <property type="project" value="UniProtKB-KW"/>
</dbReference>
<feature type="domain" description="ABC transporter" evidence="5">
    <location>
        <begin position="4"/>
        <end position="235"/>
    </location>
</feature>
<dbReference type="SUPFAM" id="SSF52540">
    <property type="entry name" value="P-loop containing nucleoside triphosphate hydrolases"/>
    <property type="match status" value="1"/>
</dbReference>
<dbReference type="Proteomes" id="UP000824214">
    <property type="component" value="Unassembled WGS sequence"/>
</dbReference>
<dbReference type="GO" id="GO:0016887">
    <property type="term" value="F:ATP hydrolysis activity"/>
    <property type="evidence" value="ECO:0007669"/>
    <property type="project" value="InterPro"/>
</dbReference>
<feature type="region of interest" description="Disordered" evidence="4">
    <location>
        <begin position="301"/>
        <end position="352"/>
    </location>
</feature>
<keyword evidence="1" id="KW-0813">Transport</keyword>
<evidence type="ECO:0000313" key="6">
    <source>
        <dbReference type="EMBL" id="HJB37215.1"/>
    </source>
</evidence>
<evidence type="ECO:0000259" key="5">
    <source>
        <dbReference type="PROSITE" id="PS50893"/>
    </source>
</evidence>
<name>A0A9D2LWV2_9FIRM</name>
<keyword evidence="2" id="KW-0547">Nucleotide-binding</keyword>
<reference evidence="6" key="2">
    <citation type="submission" date="2021-04" db="EMBL/GenBank/DDBJ databases">
        <authorList>
            <person name="Gilroy R."/>
        </authorList>
    </citation>
    <scope>NUCLEOTIDE SEQUENCE</scope>
    <source>
        <strain evidence="6">ChiBcolR8-3208</strain>
    </source>
</reference>